<dbReference type="GO" id="GO:0051276">
    <property type="term" value="P:chromosome organization"/>
    <property type="evidence" value="ECO:0007669"/>
    <property type="project" value="InterPro"/>
</dbReference>
<reference evidence="1" key="1">
    <citation type="journal article" date="2015" name="Nature">
        <title>Complex archaea that bridge the gap between prokaryotes and eukaryotes.</title>
        <authorList>
            <person name="Spang A."/>
            <person name="Saw J.H."/>
            <person name="Jorgensen S.L."/>
            <person name="Zaremba-Niedzwiedzka K."/>
            <person name="Martijn J."/>
            <person name="Lind A.E."/>
            <person name="van Eijk R."/>
            <person name="Schleper C."/>
            <person name="Guy L."/>
            <person name="Ettema T.J."/>
        </authorList>
    </citation>
    <scope>NUCLEOTIDE SEQUENCE</scope>
</reference>
<sequence>MASKSIIGNDTGCNLQQELYCKAYTAWGTETFCKQEKSYIKAGYSPKNAANGASDLMKLPKIRKRIAELFQELCGELGLTFEFALAQVMHSLERARTGDTCTTAETSLVRTLVTLIAASKGVPVNEQPERIAQTPQQEKAGKAAAEAYKRIMARAGDDPEPVSNAIRELTAEVSTYDS</sequence>
<dbReference type="AlphaFoldDB" id="A0A0F9E474"/>
<organism evidence="1">
    <name type="scientific">marine sediment metagenome</name>
    <dbReference type="NCBI Taxonomy" id="412755"/>
    <lineage>
        <taxon>unclassified sequences</taxon>
        <taxon>metagenomes</taxon>
        <taxon>ecological metagenomes</taxon>
    </lineage>
</organism>
<gene>
    <name evidence="1" type="ORF">LCGC14_2199760</name>
</gene>
<accession>A0A0F9E474</accession>
<dbReference type="Gene3D" id="1.10.10.1400">
    <property type="entry name" value="Terminase, small subunit, N-terminal DNA-binding domain, HTH motif"/>
    <property type="match status" value="1"/>
</dbReference>
<dbReference type="Pfam" id="PF03592">
    <property type="entry name" value="Terminase_2"/>
    <property type="match status" value="1"/>
</dbReference>
<name>A0A0F9E474_9ZZZZ</name>
<dbReference type="EMBL" id="LAZR01028958">
    <property type="protein sequence ID" value="KKL60996.1"/>
    <property type="molecule type" value="Genomic_DNA"/>
</dbReference>
<evidence type="ECO:0000313" key="1">
    <source>
        <dbReference type="EMBL" id="KKL60996.1"/>
    </source>
</evidence>
<proteinExistence type="predicted"/>
<dbReference type="InterPro" id="IPR005335">
    <property type="entry name" value="Terminase_ssu"/>
</dbReference>
<comment type="caution">
    <text evidence="1">The sequence shown here is derived from an EMBL/GenBank/DDBJ whole genome shotgun (WGS) entry which is preliminary data.</text>
</comment>
<evidence type="ECO:0008006" key="2">
    <source>
        <dbReference type="Google" id="ProtNLM"/>
    </source>
</evidence>
<protein>
    <recommendedName>
        <fullName evidence="2">Terminase small subunit</fullName>
    </recommendedName>
</protein>
<dbReference type="InterPro" id="IPR038713">
    <property type="entry name" value="Terminase_Gp1_N_sf"/>
</dbReference>